<dbReference type="CDD" id="cd05233">
    <property type="entry name" value="SDR_c"/>
    <property type="match status" value="1"/>
</dbReference>
<keyword evidence="2" id="KW-0560">Oxidoreductase</keyword>
<proteinExistence type="inferred from homology"/>
<reference evidence="3" key="1">
    <citation type="journal article" date="2021" name="Nat. Commun.">
        <title>Genetic determinants of endophytism in the Arabidopsis root mycobiome.</title>
        <authorList>
            <person name="Mesny F."/>
            <person name="Miyauchi S."/>
            <person name="Thiergart T."/>
            <person name="Pickel B."/>
            <person name="Atanasova L."/>
            <person name="Karlsson M."/>
            <person name="Huettel B."/>
            <person name="Barry K.W."/>
            <person name="Haridas S."/>
            <person name="Chen C."/>
            <person name="Bauer D."/>
            <person name="Andreopoulos W."/>
            <person name="Pangilinan J."/>
            <person name="LaButti K."/>
            <person name="Riley R."/>
            <person name="Lipzen A."/>
            <person name="Clum A."/>
            <person name="Drula E."/>
            <person name="Henrissat B."/>
            <person name="Kohler A."/>
            <person name="Grigoriev I.V."/>
            <person name="Martin F.M."/>
            <person name="Hacquard S."/>
        </authorList>
    </citation>
    <scope>NUCLEOTIDE SEQUENCE</scope>
    <source>
        <strain evidence="3">MPI-SDFR-AT-0073</strain>
    </source>
</reference>
<dbReference type="InterPro" id="IPR036291">
    <property type="entry name" value="NAD(P)-bd_dom_sf"/>
</dbReference>
<dbReference type="InterPro" id="IPR002347">
    <property type="entry name" value="SDR_fam"/>
</dbReference>
<name>A0A9P8UJ07_9PEZI</name>
<dbReference type="EMBL" id="JAGPXC010000005">
    <property type="protein sequence ID" value="KAH6653273.1"/>
    <property type="molecule type" value="Genomic_DNA"/>
</dbReference>
<comment type="caution">
    <text evidence="3">The sequence shown here is derived from an EMBL/GenBank/DDBJ whole genome shotgun (WGS) entry which is preliminary data.</text>
</comment>
<dbReference type="Pfam" id="PF13561">
    <property type="entry name" value="adh_short_C2"/>
    <property type="match status" value="1"/>
</dbReference>
<dbReference type="SUPFAM" id="SSF51735">
    <property type="entry name" value="NAD(P)-binding Rossmann-fold domains"/>
    <property type="match status" value="1"/>
</dbReference>
<dbReference type="Proteomes" id="UP000758603">
    <property type="component" value="Unassembled WGS sequence"/>
</dbReference>
<evidence type="ECO:0000256" key="2">
    <source>
        <dbReference type="ARBA" id="ARBA00023002"/>
    </source>
</evidence>
<dbReference type="PANTHER" id="PTHR43669:SF4">
    <property type="entry name" value="SHORT-CHAIN DEHYDROGENASE"/>
    <property type="match status" value="1"/>
</dbReference>
<organism evidence="3 4">
    <name type="scientific">Truncatella angustata</name>
    <dbReference type="NCBI Taxonomy" id="152316"/>
    <lineage>
        <taxon>Eukaryota</taxon>
        <taxon>Fungi</taxon>
        <taxon>Dikarya</taxon>
        <taxon>Ascomycota</taxon>
        <taxon>Pezizomycotina</taxon>
        <taxon>Sordariomycetes</taxon>
        <taxon>Xylariomycetidae</taxon>
        <taxon>Amphisphaeriales</taxon>
        <taxon>Sporocadaceae</taxon>
        <taxon>Truncatella</taxon>
    </lineage>
</organism>
<accession>A0A9P8UJ07</accession>
<dbReference type="Gene3D" id="3.40.50.720">
    <property type="entry name" value="NAD(P)-binding Rossmann-like Domain"/>
    <property type="match status" value="1"/>
</dbReference>
<evidence type="ECO:0000313" key="3">
    <source>
        <dbReference type="EMBL" id="KAH6653273.1"/>
    </source>
</evidence>
<evidence type="ECO:0000256" key="1">
    <source>
        <dbReference type="ARBA" id="ARBA00006484"/>
    </source>
</evidence>
<comment type="similarity">
    <text evidence="1">Belongs to the short-chain dehydrogenases/reductases (SDR) family.</text>
</comment>
<gene>
    <name evidence="3" type="ORF">BKA67DRAFT_569073</name>
</gene>
<sequence length="233" mass="25166">MSGPIVLILGAGKGVGLASASYFAAQGYRVAVVSRSISADAYPSYLTINADLADPKSIEPIFERVRSSLGEPNVVIYNASAWTPPVDHLLDLKLEALQASLNINHVSAVVAAQQAVLSFSRIPDGGKKVFLFTGNLFNEQVIPRFWSIGAAKAATAHVIIAAAASYKEKGYRFHYVDERTDEGYPVYSDVDGEAHANIFYKLVENPTDQPIVTFSKGKGIHDFGFVLSKESVK</sequence>
<dbReference type="RefSeq" id="XP_045957550.1">
    <property type="nucleotide sequence ID" value="XM_046103073.1"/>
</dbReference>
<keyword evidence="4" id="KW-1185">Reference proteome</keyword>
<evidence type="ECO:0000313" key="4">
    <source>
        <dbReference type="Proteomes" id="UP000758603"/>
    </source>
</evidence>
<dbReference type="OrthoDB" id="5336600at2759"/>
<dbReference type="PANTHER" id="PTHR43669">
    <property type="entry name" value="5-KETO-D-GLUCONATE 5-REDUCTASE"/>
    <property type="match status" value="1"/>
</dbReference>
<dbReference type="GeneID" id="70131965"/>
<dbReference type="GO" id="GO:0016491">
    <property type="term" value="F:oxidoreductase activity"/>
    <property type="evidence" value="ECO:0007669"/>
    <property type="project" value="UniProtKB-KW"/>
</dbReference>
<protein>
    <submittedName>
        <fullName evidence="3">Uncharacterized protein</fullName>
    </submittedName>
</protein>
<dbReference type="AlphaFoldDB" id="A0A9P8UJ07"/>